<organism evidence="3 4">
    <name type="scientific">Trematosphaeria pertusa</name>
    <dbReference type="NCBI Taxonomy" id="390896"/>
    <lineage>
        <taxon>Eukaryota</taxon>
        <taxon>Fungi</taxon>
        <taxon>Dikarya</taxon>
        <taxon>Ascomycota</taxon>
        <taxon>Pezizomycotina</taxon>
        <taxon>Dothideomycetes</taxon>
        <taxon>Pleosporomycetidae</taxon>
        <taxon>Pleosporales</taxon>
        <taxon>Massarineae</taxon>
        <taxon>Trematosphaeriaceae</taxon>
        <taxon>Trematosphaeria</taxon>
    </lineage>
</organism>
<name>A0A6A6HR22_9PLEO</name>
<dbReference type="PANTHER" id="PTHR35205:SF1">
    <property type="entry name" value="ZU5 DOMAIN-CONTAINING PROTEIN"/>
    <property type="match status" value="1"/>
</dbReference>
<reference evidence="3" key="1">
    <citation type="journal article" date="2020" name="Stud. Mycol.">
        <title>101 Dothideomycetes genomes: a test case for predicting lifestyles and emergence of pathogens.</title>
        <authorList>
            <person name="Haridas S."/>
            <person name="Albert R."/>
            <person name="Binder M."/>
            <person name="Bloem J."/>
            <person name="Labutti K."/>
            <person name="Salamov A."/>
            <person name="Andreopoulos B."/>
            <person name="Baker S."/>
            <person name="Barry K."/>
            <person name="Bills G."/>
            <person name="Bluhm B."/>
            <person name="Cannon C."/>
            <person name="Castanera R."/>
            <person name="Culley D."/>
            <person name="Daum C."/>
            <person name="Ezra D."/>
            <person name="Gonzalez J."/>
            <person name="Henrissat B."/>
            <person name="Kuo A."/>
            <person name="Liang C."/>
            <person name="Lipzen A."/>
            <person name="Lutzoni F."/>
            <person name="Magnuson J."/>
            <person name="Mondo S."/>
            <person name="Nolan M."/>
            <person name="Ohm R."/>
            <person name="Pangilinan J."/>
            <person name="Park H.-J."/>
            <person name="Ramirez L."/>
            <person name="Alfaro M."/>
            <person name="Sun H."/>
            <person name="Tritt A."/>
            <person name="Yoshinaga Y."/>
            <person name="Zwiers L.-H."/>
            <person name="Turgeon B."/>
            <person name="Goodwin S."/>
            <person name="Spatafora J."/>
            <person name="Crous P."/>
            <person name="Grigoriev I."/>
        </authorList>
    </citation>
    <scope>NUCLEOTIDE SEQUENCE</scope>
    <source>
        <strain evidence="3">CBS 122368</strain>
    </source>
</reference>
<dbReference type="RefSeq" id="XP_033675451.1">
    <property type="nucleotide sequence ID" value="XM_033836081.1"/>
</dbReference>
<dbReference type="PANTHER" id="PTHR35205">
    <property type="entry name" value="NB-ARC AND TPR DOMAIN PROTEIN"/>
    <property type="match status" value="1"/>
</dbReference>
<feature type="domain" description="DUF7708" evidence="1">
    <location>
        <begin position="131"/>
        <end position="248"/>
    </location>
</feature>
<keyword evidence="4" id="KW-1185">Reference proteome</keyword>
<dbReference type="AlphaFoldDB" id="A0A6A6HR22"/>
<dbReference type="InterPro" id="IPR011990">
    <property type="entry name" value="TPR-like_helical_dom_sf"/>
</dbReference>
<dbReference type="EMBL" id="ML987218">
    <property type="protein sequence ID" value="KAF2240447.1"/>
    <property type="molecule type" value="Genomic_DNA"/>
</dbReference>
<dbReference type="Gene3D" id="3.40.50.300">
    <property type="entry name" value="P-loop containing nucleotide triphosphate hydrolases"/>
    <property type="match status" value="1"/>
</dbReference>
<dbReference type="InterPro" id="IPR056125">
    <property type="entry name" value="DUF7708"/>
</dbReference>
<dbReference type="SUPFAM" id="SSF52540">
    <property type="entry name" value="P-loop containing nucleoside triphosphate hydrolases"/>
    <property type="match status" value="1"/>
</dbReference>
<gene>
    <name evidence="3" type="ORF">BU26DRAFT_611716</name>
</gene>
<dbReference type="InterPro" id="IPR027417">
    <property type="entry name" value="P-loop_NTPase"/>
</dbReference>
<evidence type="ECO:0000259" key="2">
    <source>
        <dbReference type="Pfam" id="PF25000"/>
    </source>
</evidence>
<dbReference type="SUPFAM" id="SSF48452">
    <property type="entry name" value="TPR-like"/>
    <property type="match status" value="2"/>
</dbReference>
<dbReference type="Pfam" id="PF25000">
    <property type="entry name" value="DUF7779"/>
    <property type="match status" value="1"/>
</dbReference>
<evidence type="ECO:0000259" key="1">
    <source>
        <dbReference type="Pfam" id="PF24809"/>
    </source>
</evidence>
<evidence type="ECO:0000313" key="4">
    <source>
        <dbReference type="Proteomes" id="UP000800094"/>
    </source>
</evidence>
<proteinExistence type="predicted"/>
<dbReference type="OrthoDB" id="5394701at2759"/>
<dbReference type="Pfam" id="PF24809">
    <property type="entry name" value="DUF7708"/>
    <property type="match status" value="1"/>
</dbReference>
<protein>
    <submittedName>
        <fullName evidence="3">Pfs domain-containing protein</fullName>
    </submittedName>
</protein>
<dbReference type="Gene3D" id="1.25.40.10">
    <property type="entry name" value="Tetratricopeptide repeat domain"/>
    <property type="match status" value="1"/>
</dbReference>
<evidence type="ECO:0000313" key="3">
    <source>
        <dbReference type="EMBL" id="KAF2240447.1"/>
    </source>
</evidence>
<feature type="domain" description="DUF7779" evidence="2">
    <location>
        <begin position="532"/>
        <end position="620"/>
    </location>
</feature>
<accession>A0A6A6HR22</accession>
<sequence length="1026" mass="115870">MHCLTCLLGCFRRSKSNTVRLESSATGQGLLEKSISSGNDSDFLADEGSNYQQDLWQMVVQQKLLQIQRQSALFNVEDNTDSTPEAFLQTLTALYNSNGFAPRVPRLREIFLGIEPFTAAIHTMTKSNPIAALVWGSLTLIFQGVLRYANLFDDTSNMLQDLSKALPRFRAYVEIFHTPQLHQALRDVYEGFIDFCFRTIELLQPNKCYAIMRARWITLSGEFERTKTWLDSASSHFEKEARLADTQEQSRRHAEVLSKINSMSGSTESRPAYVDPVTNVVLPRNDRFEGRMAVLARLHSELAPSFQEAISTRVRCSCVIHAIGGMGKTETALEYTYRYRHCYTHLFWLRAQTNATLLESVLEISAKLGLDEKGASPEKRVQVVLHWFQTTTSPWLLVFDNADDVATIRKYWPASTRGAIIVTSQNPQLAHITKSEIHLQPMSAEEGSALVQSYLNRGGSEQEYAEMLSNSLGGLPLAIAHFSGYVARSQCPLNQICNSFKMRIRSSQVWELGDVLPNSTYELTLSTVWQLAFRRLSNDSRKLLEFLAFLDPDQVPVEMFVGPTSAKNTTGWQYWETERFDAAIGVLLERHLVERYNVPVGDFLKTHRALQRAILQGLDTNLPQRQAIFDEVVAIARKAFPKANILTRGDTSQYKQSARYMSQVTSVHTNFVHSEPAIKERLLFAKLLSDVGYYGVNNATQAEALSLLETAESICTALLEAQSSEVLPVLGDVLGPLQVLIQYLGAEGRHRALAICHRAIAIREQQKEGIPREQWTQLDYVNFGRAHNDMGVSLSQLNRVDEASQWFDSAHEFYKLAGNEETLTSRFGHIYSFLLWPLAIKKRAEDARELANRSLTLIAKAVGTDSPLHLQTKFITGMTLFATGNVDEALQFHEDAYEKRLNQQGVRNHLTLGSQYNLAVCSQHVGNLERAEMLLKDILANGCATTQWRDEDIVRTKFRLFLVLRAREKPDEASETFNEVASCLEEIRPEVVGPEYTDEDDMQLLDAGVSIFHGRTAGIWSNETFW</sequence>
<dbReference type="Proteomes" id="UP000800094">
    <property type="component" value="Unassembled WGS sequence"/>
</dbReference>
<dbReference type="InterPro" id="IPR056681">
    <property type="entry name" value="DUF7779"/>
</dbReference>
<dbReference type="GeneID" id="54589411"/>